<accession>A0A0B6YMH6</accession>
<sequence>HFGHALCRGRSRCLDALYCREGAQVYASQDWQNLRLSLSYQTLTGTRGFLAACLGQAVGAVGKKCKNGGMKLQIG</sequence>
<dbReference type="AlphaFoldDB" id="A0A0B6YMH6"/>
<reference evidence="1" key="1">
    <citation type="submission" date="2014-12" db="EMBL/GenBank/DDBJ databases">
        <title>Insight into the proteome of Arion vulgaris.</title>
        <authorList>
            <person name="Aradska J."/>
            <person name="Bulat T."/>
            <person name="Smidak R."/>
            <person name="Sarate P."/>
            <person name="Gangsoo J."/>
            <person name="Sialana F."/>
            <person name="Bilban M."/>
            <person name="Lubec G."/>
        </authorList>
    </citation>
    <scope>NUCLEOTIDE SEQUENCE</scope>
    <source>
        <tissue evidence="1">Skin</tissue>
    </source>
</reference>
<name>A0A0B6YMH6_9EUPU</name>
<proteinExistence type="predicted"/>
<gene>
    <name evidence="1" type="primary">ORF30127</name>
</gene>
<feature type="non-terminal residue" evidence="1">
    <location>
        <position position="1"/>
    </location>
</feature>
<dbReference type="EMBL" id="HACG01010554">
    <property type="protein sequence ID" value="CEK57419.1"/>
    <property type="molecule type" value="Transcribed_RNA"/>
</dbReference>
<protein>
    <submittedName>
        <fullName evidence="1">Uncharacterized protein</fullName>
    </submittedName>
</protein>
<organism evidence="1">
    <name type="scientific">Arion vulgaris</name>
    <dbReference type="NCBI Taxonomy" id="1028688"/>
    <lineage>
        <taxon>Eukaryota</taxon>
        <taxon>Metazoa</taxon>
        <taxon>Spiralia</taxon>
        <taxon>Lophotrochozoa</taxon>
        <taxon>Mollusca</taxon>
        <taxon>Gastropoda</taxon>
        <taxon>Heterobranchia</taxon>
        <taxon>Euthyneura</taxon>
        <taxon>Panpulmonata</taxon>
        <taxon>Eupulmonata</taxon>
        <taxon>Stylommatophora</taxon>
        <taxon>Helicina</taxon>
        <taxon>Arionoidea</taxon>
        <taxon>Arionidae</taxon>
        <taxon>Arion</taxon>
    </lineage>
</organism>
<evidence type="ECO:0000313" key="1">
    <source>
        <dbReference type="EMBL" id="CEK57419.1"/>
    </source>
</evidence>
<feature type="non-terminal residue" evidence="1">
    <location>
        <position position="75"/>
    </location>
</feature>